<evidence type="ECO:0000313" key="2">
    <source>
        <dbReference type="EMBL" id="RDX76237.1"/>
    </source>
</evidence>
<evidence type="ECO:0000256" key="1">
    <source>
        <dbReference type="SAM" id="Coils"/>
    </source>
</evidence>
<keyword evidence="1" id="KW-0175">Coiled coil</keyword>
<dbReference type="Proteomes" id="UP000257109">
    <property type="component" value="Unassembled WGS sequence"/>
</dbReference>
<gene>
    <name evidence="2" type="ORF">CR513_43795</name>
</gene>
<name>A0A371FD64_MUCPR</name>
<keyword evidence="3" id="KW-1185">Reference proteome</keyword>
<evidence type="ECO:0000313" key="3">
    <source>
        <dbReference type="Proteomes" id="UP000257109"/>
    </source>
</evidence>
<dbReference type="OrthoDB" id="1411410at2759"/>
<protein>
    <submittedName>
        <fullName evidence="2">Uncharacterized protein</fullName>
    </submittedName>
</protein>
<accession>A0A371FD64</accession>
<dbReference type="EMBL" id="QJKJ01009581">
    <property type="protein sequence ID" value="RDX76237.1"/>
    <property type="molecule type" value="Genomic_DNA"/>
</dbReference>
<proteinExistence type="predicted"/>
<feature type="non-terminal residue" evidence="2">
    <location>
        <position position="1"/>
    </location>
</feature>
<sequence length="63" mass="7459">MAGGIELAEAYVLRKQHKEKMKETEKRRTKTNRSSGCFSWFSKKLRRPARTQNKEKIVIFESN</sequence>
<dbReference type="AlphaFoldDB" id="A0A371FD64"/>
<comment type="caution">
    <text evidence="2">The sequence shown here is derived from an EMBL/GenBank/DDBJ whole genome shotgun (WGS) entry which is preliminary data.</text>
</comment>
<feature type="coiled-coil region" evidence="1">
    <location>
        <begin position="7"/>
        <end position="34"/>
    </location>
</feature>
<reference evidence="2" key="1">
    <citation type="submission" date="2018-05" db="EMBL/GenBank/DDBJ databases">
        <title>Draft genome of Mucuna pruriens seed.</title>
        <authorList>
            <person name="Nnadi N.E."/>
            <person name="Vos R."/>
            <person name="Hasami M.H."/>
            <person name="Devisetty U.K."/>
            <person name="Aguiy J.C."/>
        </authorList>
    </citation>
    <scope>NUCLEOTIDE SEQUENCE [LARGE SCALE GENOMIC DNA]</scope>
    <source>
        <strain evidence="2">JCA_2017</strain>
    </source>
</reference>
<organism evidence="2 3">
    <name type="scientific">Mucuna pruriens</name>
    <name type="common">Velvet bean</name>
    <name type="synonym">Dolichos pruriens</name>
    <dbReference type="NCBI Taxonomy" id="157652"/>
    <lineage>
        <taxon>Eukaryota</taxon>
        <taxon>Viridiplantae</taxon>
        <taxon>Streptophyta</taxon>
        <taxon>Embryophyta</taxon>
        <taxon>Tracheophyta</taxon>
        <taxon>Spermatophyta</taxon>
        <taxon>Magnoliopsida</taxon>
        <taxon>eudicotyledons</taxon>
        <taxon>Gunneridae</taxon>
        <taxon>Pentapetalae</taxon>
        <taxon>rosids</taxon>
        <taxon>fabids</taxon>
        <taxon>Fabales</taxon>
        <taxon>Fabaceae</taxon>
        <taxon>Papilionoideae</taxon>
        <taxon>50 kb inversion clade</taxon>
        <taxon>NPAAA clade</taxon>
        <taxon>indigoferoid/millettioid clade</taxon>
        <taxon>Phaseoleae</taxon>
        <taxon>Mucuna</taxon>
    </lineage>
</organism>